<protein>
    <recommendedName>
        <fullName evidence="1">Peptidase M15C domain-containing protein</fullName>
    </recommendedName>
</protein>
<dbReference type="EMBL" id="AP024169">
    <property type="protein sequence ID" value="BCN32916.1"/>
    <property type="molecule type" value="Genomic_DNA"/>
</dbReference>
<dbReference type="InterPro" id="IPR039561">
    <property type="entry name" value="Peptidase_M15C"/>
</dbReference>
<dbReference type="AlphaFoldDB" id="A0A7R7IFB3"/>
<evidence type="ECO:0000313" key="2">
    <source>
        <dbReference type="EMBL" id="BCN32916.1"/>
    </source>
</evidence>
<sequence>MKNKTLSFLFLCVVLLFIVSYGMNWITIKYNSNKNSIKKNESKVAMNIKDDKKDRNLISASISPTEEDVTDKEALSIASIARLDVNTIINTKNISDAELESYFYAEEVPDDVFERMYCLSYKKNCTVPLSDLNYVRVLYYGFDDKTHIGELVVNRQIADDTINIMRELYHAKYPIERMQLIDDYSADDEKSMTANNTSCFNYRSIAGSKKLSKHSEGLAIDINPFYNPYVKTVDGKEIISPLQGVTYADRSLKLPYLIKENDVCYQTFHKYGFTWGGSWHSLKDYQHFEKDLSSN</sequence>
<dbReference type="RefSeq" id="WP_271713917.1">
    <property type="nucleotide sequence ID" value="NZ_AP024169.1"/>
</dbReference>
<dbReference type="KEGG" id="ahb:bsdtb5_42110"/>
<gene>
    <name evidence="2" type="ORF">bsdtb5_42110</name>
</gene>
<organism evidence="2 3">
    <name type="scientific">Anaeromicropila herbilytica</name>
    <dbReference type="NCBI Taxonomy" id="2785025"/>
    <lineage>
        <taxon>Bacteria</taxon>
        <taxon>Bacillati</taxon>
        <taxon>Bacillota</taxon>
        <taxon>Clostridia</taxon>
        <taxon>Lachnospirales</taxon>
        <taxon>Lachnospiraceae</taxon>
        <taxon>Anaeromicropila</taxon>
    </lineage>
</organism>
<feature type="domain" description="Peptidase M15C" evidence="1">
    <location>
        <begin position="207"/>
        <end position="290"/>
    </location>
</feature>
<evidence type="ECO:0000259" key="1">
    <source>
        <dbReference type="Pfam" id="PF13539"/>
    </source>
</evidence>
<evidence type="ECO:0000313" key="3">
    <source>
        <dbReference type="Proteomes" id="UP000595897"/>
    </source>
</evidence>
<dbReference type="Proteomes" id="UP000595897">
    <property type="component" value="Chromosome"/>
</dbReference>
<dbReference type="GO" id="GO:0008233">
    <property type="term" value="F:peptidase activity"/>
    <property type="evidence" value="ECO:0007669"/>
    <property type="project" value="InterPro"/>
</dbReference>
<name>A0A7R7IFB3_9FIRM</name>
<accession>A0A7R7IFB3</accession>
<dbReference type="InterPro" id="IPR009045">
    <property type="entry name" value="Zn_M74/Hedgehog-like"/>
</dbReference>
<dbReference type="SUPFAM" id="SSF55166">
    <property type="entry name" value="Hedgehog/DD-peptidase"/>
    <property type="match status" value="1"/>
</dbReference>
<proteinExistence type="predicted"/>
<keyword evidence="3" id="KW-1185">Reference proteome</keyword>
<dbReference type="Gene3D" id="3.30.1380.10">
    <property type="match status" value="1"/>
</dbReference>
<dbReference type="Pfam" id="PF13539">
    <property type="entry name" value="Peptidase_M15_4"/>
    <property type="match status" value="1"/>
</dbReference>
<reference evidence="2 3" key="1">
    <citation type="submission" date="2020-11" db="EMBL/GenBank/DDBJ databases">
        <title>Draft genome sequencing of a Lachnospiraceae strain isolated from anoxic soil subjected to BSD treatment.</title>
        <authorList>
            <person name="Uek A."/>
            <person name="Tonouchi A."/>
        </authorList>
    </citation>
    <scope>NUCLEOTIDE SEQUENCE [LARGE SCALE GENOMIC DNA]</scope>
    <source>
        <strain evidence="2 3">TB5</strain>
    </source>
</reference>